<gene>
    <name evidence="2" type="ORF">BJP25_19255</name>
</gene>
<proteinExistence type="predicted"/>
<name>A0A1Q9LLK3_9PSEU</name>
<dbReference type="Gene3D" id="3.10.450.40">
    <property type="match status" value="1"/>
</dbReference>
<protein>
    <submittedName>
        <fullName evidence="2">Baseplate protein</fullName>
    </submittedName>
</protein>
<sequence>MDADFVGAGWAYPVGVSPVGGIALAGGTDKLEQAMRLILATYPGERPMRPAFGSRLRDHVFGPVSGATLEAVSDEVRRALAMWEPRVVVESVHSRPSPEDPAVLHIDIAYTVRATNEPRNLVFPFYSIPDTRAELPAAAGSEVG</sequence>
<dbReference type="SUPFAM" id="SSF160719">
    <property type="entry name" value="gpW/gp25-like"/>
    <property type="match status" value="1"/>
</dbReference>
<evidence type="ECO:0000313" key="2">
    <source>
        <dbReference type="EMBL" id="OLR92879.1"/>
    </source>
</evidence>
<dbReference type="STRING" id="1193682.BJP25_19255"/>
<evidence type="ECO:0000313" key="3">
    <source>
        <dbReference type="Proteomes" id="UP000186040"/>
    </source>
</evidence>
<dbReference type="EMBL" id="MKQR01000014">
    <property type="protein sequence ID" value="OLR92879.1"/>
    <property type="molecule type" value="Genomic_DNA"/>
</dbReference>
<evidence type="ECO:0000259" key="1">
    <source>
        <dbReference type="Pfam" id="PF04965"/>
    </source>
</evidence>
<dbReference type="Pfam" id="PF04965">
    <property type="entry name" value="GPW_gp25"/>
    <property type="match status" value="1"/>
</dbReference>
<keyword evidence="3" id="KW-1185">Reference proteome</keyword>
<dbReference type="AlphaFoldDB" id="A0A1Q9LLK3"/>
<feature type="domain" description="IraD/Gp25-like" evidence="1">
    <location>
        <begin position="28"/>
        <end position="116"/>
    </location>
</feature>
<accession>A0A1Q9LLK3</accession>
<dbReference type="OrthoDB" id="9802846at2"/>
<organism evidence="2 3">
    <name type="scientific">Actinokineospora bangkokensis</name>
    <dbReference type="NCBI Taxonomy" id="1193682"/>
    <lineage>
        <taxon>Bacteria</taxon>
        <taxon>Bacillati</taxon>
        <taxon>Actinomycetota</taxon>
        <taxon>Actinomycetes</taxon>
        <taxon>Pseudonocardiales</taxon>
        <taxon>Pseudonocardiaceae</taxon>
        <taxon>Actinokineospora</taxon>
    </lineage>
</organism>
<reference evidence="2 3" key="1">
    <citation type="submission" date="2016-10" db="EMBL/GenBank/DDBJ databases">
        <title>The Draft Genome Sequence of Actinokineospora bangkokensis 44EHWT reveals the biosynthetic pathway of antifungal compounds Thailandins with unusual extender unit butylmalonyl-CoA.</title>
        <authorList>
            <person name="Greule A."/>
            <person name="Intra B."/>
            <person name="Flemming S."/>
            <person name="Rommel M.G."/>
            <person name="Panbangred W."/>
            <person name="Bechthold A."/>
        </authorList>
    </citation>
    <scope>NUCLEOTIDE SEQUENCE [LARGE SCALE GENOMIC DNA]</scope>
    <source>
        <strain evidence="2 3">44EHW</strain>
    </source>
</reference>
<dbReference type="Proteomes" id="UP000186040">
    <property type="component" value="Unassembled WGS sequence"/>
</dbReference>
<comment type="caution">
    <text evidence="2">The sequence shown here is derived from an EMBL/GenBank/DDBJ whole genome shotgun (WGS) entry which is preliminary data.</text>
</comment>
<dbReference type="InterPro" id="IPR007048">
    <property type="entry name" value="IraD/Gp25-like"/>
</dbReference>